<dbReference type="KEGG" id="vg:19527319"/>
<keyword evidence="2" id="KW-1185">Reference proteome</keyword>
<dbReference type="OrthoDB" id="26424at10239"/>
<dbReference type="Proteomes" id="UP000019792">
    <property type="component" value="Segment"/>
</dbReference>
<organism evidence="1 2">
    <name type="scientific">Lactococcus phage P162</name>
    <dbReference type="NCBI Taxonomy" id="1476889"/>
    <lineage>
        <taxon>Viruses</taxon>
        <taxon>Duplodnaviria</taxon>
        <taxon>Heunggongvirae</taxon>
        <taxon>Uroviricota</taxon>
        <taxon>Caudoviricetes</taxon>
        <taxon>Nevevirus</taxon>
        <taxon>Nevevirus P162</taxon>
    </lineage>
</organism>
<evidence type="ECO:0000313" key="1">
    <source>
        <dbReference type="EMBL" id="AHV83231.1"/>
    </source>
</evidence>
<reference evidence="1 2" key="1">
    <citation type="submission" date="2014-02" db="EMBL/GenBank/DDBJ databases">
        <title>Complete genome sequences of four novel Lactococcus lactis phages distantly related to the rare 1706 phage species.</title>
        <authorList>
            <person name="Kot W."/>
            <person name="Neve H."/>
            <person name="Vogensen F.K."/>
            <person name="Heller K.J."/>
            <person name="Hansen L.H."/>
        </authorList>
    </citation>
    <scope>NUCLEOTIDE SEQUENCE [LARGE SCALE GENOMIC DNA]</scope>
</reference>
<accession>X4Y8B0</accession>
<dbReference type="EMBL" id="KJ489013">
    <property type="protein sequence ID" value="AHV83231.1"/>
    <property type="molecule type" value="Genomic_DNA"/>
</dbReference>
<dbReference type="GeneID" id="19527319"/>
<name>X4Y8B0_9CAUD</name>
<protein>
    <submittedName>
        <fullName evidence="1">Uncharacterized protein</fullName>
    </submittedName>
</protein>
<proteinExistence type="predicted"/>
<gene>
    <name evidence="1" type="ORF">P162_0034</name>
</gene>
<dbReference type="RefSeq" id="YP_009036777.1">
    <property type="nucleotide sequence ID" value="NC_024214.1"/>
</dbReference>
<evidence type="ECO:0000313" key="2">
    <source>
        <dbReference type="Proteomes" id="UP000019792"/>
    </source>
</evidence>
<sequence length="152" mass="18189">MNNTTLHSWDVVKKCYPEFLAYSLGERNCILIDRSMRLFVKFESYRDINEHSIIIFRNNIDAHKFDKLLMEHGHDYAVGILLGYPDSIVEWFANSKDSETYAAPGIYFRSWSMTCPVELISEAYNFYKNKYNRTSQEMRFEFDIKWSDYNEQ</sequence>